<comment type="caution">
    <text evidence="1">The sequence shown here is derived from an EMBL/GenBank/DDBJ whole genome shotgun (WGS) entry which is preliminary data.</text>
</comment>
<dbReference type="AlphaFoldDB" id="A0A3N1GI82"/>
<sequence length="251" mass="28151">MTFIEKPFPFLCPDVAFPCRRIAPVGLGRPLLEIDLSLVGRGFAFVGELLPLVEAPLAVGELAIATRIAFHESHLRPASRTHPHPLQRSCRRGDETNRTAAYGRRIRWYVSRDEDRPARVEDVHELALAMPYVTVEYGGGDNPVYQVGRKSFIFFRNPRPDAVDPDTGERYADVIVFWVESEADKQALIRDETSPFFTTAHFNGHLSVLLRAGRLGELTRGELAELIQDAWLSRASARRADAWLKAHPPAG</sequence>
<reference evidence="1 2" key="1">
    <citation type="submission" date="2018-11" db="EMBL/GenBank/DDBJ databases">
        <title>Sequencing the genomes of 1000 actinobacteria strains.</title>
        <authorList>
            <person name="Klenk H.-P."/>
        </authorList>
    </citation>
    <scope>NUCLEOTIDE SEQUENCE [LARGE SCALE GENOMIC DNA]</scope>
    <source>
        <strain evidence="1 2">DSM 43634</strain>
    </source>
</reference>
<proteinExistence type="predicted"/>
<evidence type="ECO:0000313" key="1">
    <source>
        <dbReference type="EMBL" id="ROP29970.1"/>
    </source>
</evidence>
<organism evidence="1 2">
    <name type="scientific">Couchioplanes caeruleus</name>
    <dbReference type="NCBI Taxonomy" id="56438"/>
    <lineage>
        <taxon>Bacteria</taxon>
        <taxon>Bacillati</taxon>
        <taxon>Actinomycetota</taxon>
        <taxon>Actinomycetes</taxon>
        <taxon>Micromonosporales</taxon>
        <taxon>Micromonosporaceae</taxon>
        <taxon>Couchioplanes</taxon>
    </lineage>
</organism>
<accession>A0A3N1GI82</accession>
<evidence type="ECO:0000313" key="2">
    <source>
        <dbReference type="Proteomes" id="UP000271683"/>
    </source>
</evidence>
<dbReference type="EMBL" id="RJKL01000001">
    <property type="protein sequence ID" value="ROP29970.1"/>
    <property type="molecule type" value="Genomic_DNA"/>
</dbReference>
<dbReference type="Proteomes" id="UP000271683">
    <property type="component" value="Unassembled WGS sequence"/>
</dbReference>
<gene>
    <name evidence="1" type="ORF">EDD30_2799</name>
</gene>
<dbReference type="InterPro" id="IPR058532">
    <property type="entry name" value="YjbR/MT2646/Rv2570-like"/>
</dbReference>
<name>A0A3N1GI82_9ACTN</name>
<protein>
    <submittedName>
        <fullName evidence="1">Uncharacterized protein</fullName>
    </submittedName>
</protein>
<dbReference type="Pfam" id="PF04237">
    <property type="entry name" value="YjbR"/>
    <property type="match status" value="1"/>
</dbReference>